<comment type="caution">
    <text evidence="2">The sequence shown here is derived from an EMBL/GenBank/DDBJ whole genome shotgun (WGS) entry which is preliminary data.</text>
</comment>
<feature type="transmembrane region" description="Helical" evidence="1">
    <location>
        <begin position="12"/>
        <end position="33"/>
    </location>
</feature>
<dbReference type="AlphaFoldDB" id="A0A835I049"/>
<organism evidence="2 3">
    <name type="scientific">Coptis chinensis</name>
    <dbReference type="NCBI Taxonomy" id="261450"/>
    <lineage>
        <taxon>Eukaryota</taxon>
        <taxon>Viridiplantae</taxon>
        <taxon>Streptophyta</taxon>
        <taxon>Embryophyta</taxon>
        <taxon>Tracheophyta</taxon>
        <taxon>Spermatophyta</taxon>
        <taxon>Magnoliopsida</taxon>
        <taxon>Ranunculales</taxon>
        <taxon>Ranunculaceae</taxon>
        <taxon>Coptidoideae</taxon>
        <taxon>Coptis</taxon>
    </lineage>
</organism>
<evidence type="ECO:0000313" key="2">
    <source>
        <dbReference type="EMBL" id="KAF9607563.1"/>
    </source>
</evidence>
<keyword evidence="1" id="KW-0472">Membrane</keyword>
<dbReference type="GO" id="GO:0005737">
    <property type="term" value="C:cytoplasm"/>
    <property type="evidence" value="ECO:0007669"/>
    <property type="project" value="TreeGrafter"/>
</dbReference>
<dbReference type="InterPro" id="IPR011989">
    <property type="entry name" value="ARM-like"/>
</dbReference>
<sequence length="181" mass="20339">MHILIKVLLQSSKVFTSPLLYDLSIAPTLLLMLSYTSKIYWFVIGPQALFRSAIFMVFLERFLMFIMPAVVVEEFGHREEYGSLFVSIFERFTSTASIVALNSSYICDQEPDLVEAYTNFASTFVRSCPKEVLAASGSLLEVSFQRAAICCTAMHRGASLAAMAYMSCKLPNLATYFLFCH</sequence>
<dbReference type="InterPro" id="IPR051345">
    <property type="entry name" value="Importin_beta-like_NTR"/>
</dbReference>
<dbReference type="GO" id="GO:0006606">
    <property type="term" value="P:protein import into nucleus"/>
    <property type="evidence" value="ECO:0007669"/>
    <property type="project" value="TreeGrafter"/>
</dbReference>
<gene>
    <name evidence="2" type="ORF">IFM89_036925</name>
</gene>
<dbReference type="OrthoDB" id="435593at2759"/>
<keyword evidence="3" id="KW-1185">Reference proteome</keyword>
<dbReference type="Gene3D" id="1.25.10.10">
    <property type="entry name" value="Leucine-rich Repeat Variant"/>
    <property type="match status" value="1"/>
</dbReference>
<reference evidence="2 3" key="1">
    <citation type="submission" date="2020-10" db="EMBL/GenBank/DDBJ databases">
        <title>The Coptis chinensis genome and diversification of protoberbering-type alkaloids.</title>
        <authorList>
            <person name="Wang B."/>
            <person name="Shu S."/>
            <person name="Song C."/>
            <person name="Liu Y."/>
        </authorList>
    </citation>
    <scope>NUCLEOTIDE SEQUENCE [LARGE SCALE GENOMIC DNA]</scope>
    <source>
        <strain evidence="2">HL-2020</strain>
        <tissue evidence="2">Leaf</tissue>
    </source>
</reference>
<evidence type="ECO:0000256" key="1">
    <source>
        <dbReference type="SAM" id="Phobius"/>
    </source>
</evidence>
<protein>
    <submittedName>
        <fullName evidence="2">Uncharacterized protein</fullName>
    </submittedName>
</protein>
<keyword evidence="1" id="KW-0812">Transmembrane</keyword>
<evidence type="ECO:0000313" key="3">
    <source>
        <dbReference type="Proteomes" id="UP000631114"/>
    </source>
</evidence>
<proteinExistence type="predicted"/>
<accession>A0A835I049</accession>
<keyword evidence="1" id="KW-1133">Transmembrane helix</keyword>
<dbReference type="EMBL" id="JADFTS010000005">
    <property type="protein sequence ID" value="KAF9607563.1"/>
    <property type="molecule type" value="Genomic_DNA"/>
</dbReference>
<dbReference type="PANTHER" id="PTHR12363">
    <property type="entry name" value="TRANSPORTIN 3 AND IMPORTIN 13"/>
    <property type="match status" value="1"/>
</dbReference>
<name>A0A835I049_9MAGN</name>
<dbReference type="Proteomes" id="UP000631114">
    <property type="component" value="Unassembled WGS sequence"/>
</dbReference>
<dbReference type="PANTHER" id="PTHR12363:SF44">
    <property type="entry name" value="ARM REPEAT SUPERFAMILY PROTEIN"/>
    <property type="match status" value="1"/>
</dbReference>